<dbReference type="RefSeq" id="WP_282010543.1">
    <property type="nucleotide sequence ID" value="NZ_OX336137.1"/>
</dbReference>
<feature type="signal peptide" evidence="2">
    <location>
        <begin position="1"/>
        <end position="22"/>
    </location>
</feature>
<evidence type="ECO:0000259" key="3">
    <source>
        <dbReference type="Pfam" id="PF01370"/>
    </source>
</evidence>
<keyword evidence="5" id="KW-1185">Reference proteome</keyword>
<dbReference type="PANTHER" id="PTHR43574">
    <property type="entry name" value="EPIMERASE-RELATED"/>
    <property type="match status" value="1"/>
</dbReference>
<evidence type="ECO:0000256" key="2">
    <source>
        <dbReference type="SAM" id="SignalP"/>
    </source>
</evidence>
<protein>
    <submittedName>
        <fullName evidence="4">NAD-dependent epimerase/dehydratase</fullName>
    </submittedName>
</protein>
<accession>A0ABM9HC22</accession>
<dbReference type="EMBL" id="OX336137">
    <property type="protein sequence ID" value="CAI2717617.1"/>
    <property type="molecule type" value="Genomic_DNA"/>
</dbReference>
<proteinExistence type="predicted"/>
<reference evidence="4 5" key="1">
    <citation type="submission" date="2022-09" db="EMBL/GenBank/DDBJ databases">
        <authorList>
            <person name="Kop L."/>
        </authorList>
    </citation>
    <scope>NUCLEOTIDE SEQUENCE [LARGE SCALE GENOMIC DNA]</scope>
    <source>
        <strain evidence="4 5">347</strain>
    </source>
</reference>
<feature type="chain" id="PRO_5046928958" evidence="2">
    <location>
        <begin position="23"/>
        <end position="295"/>
    </location>
</feature>
<dbReference type="InterPro" id="IPR001509">
    <property type="entry name" value="Epimerase_deHydtase"/>
</dbReference>
<evidence type="ECO:0000313" key="5">
    <source>
        <dbReference type="Proteomes" id="UP001157733"/>
    </source>
</evidence>
<dbReference type="SUPFAM" id="SSF51735">
    <property type="entry name" value="NAD(P)-binding Rossmann-fold domains"/>
    <property type="match status" value="1"/>
</dbReference>
<feature type="domain" description="NAD-dependent epimerase/dehydratase" evidence="3">
    <location>
        <begin position="15"/>
        <end position="217"/>
    </location>
</feature>
<evidence type="ECO:0000313" key="4">
    <source>
        <dbReference type="EMBL" id="CAI2717617.1"/>
    </source>
</evidence>
<organism evidence="4 5">
    <name type="scientific">Nitrospina watsonii</name>
    <dbReference type="NCBI Taxonomy" id="1323948"/>
    <lineage>
        <taxon>Bacteria</taxon>
        <taxon>Pseudomonadati</taxon>
        <taxon>Nitrospinota/Tectimicrobiota group</taxon>
        <taxon>Nitrospinota</taxon>
        <taxon>Nitrospinia</taxon>
        <taxon>Nitrospinales</taxon>
        <taxon>Nitrospinaceae</taxon>
        <taxon>Nitrospina</taxon>
    </lineage>
</organism>
<dbReference type="InterPro" id="IPR036291">
    <property type="entry name" value="NAD(P)-bd_dom_sf"/>
</dbReference>
<keyword evidence="1" id="KW-0520">NAD</keyword>
<dbReference type="CDD" id="cd05266">
    <property type="entry name" value="SDR_a4"/>
    <property type="match status" value="1"/>
</dbReference>
<name>A0ABM9HC22_9BACT</name>
<dbReference type="Pfam" id="PF01370">
    <property type="entry name" value="Epimerase"/>
    <property type="match status" value="1"/>
</dbReference>
<evidence type="ECO:0000256" key="1">
    <source>
        <dbReference type="ARBA" id="ARBA00023027"/>
    </source>
</evidence>
<dbReference type="Gene3D" id="3.40.50.720">
    <property type="entry name" value="NAD(P)-binding Rossmann-like Domain"/>
    <property type="match status" value="1"/>
</dbReference>
<sequence length="295" mass="32474">MTSSTQKKLFCFGLGYVGSALAAALHGEGWAVGGTCRTPEKQRTLSAAGWSVAVFDAPAVVPDLAAALEEATHVLVSIPPKPEIGDVVRHHFHDALESARQVEWIGYLSTTGVYGDHDGNWVDETTPLMPKFPHQQRRAEAERAWMRLAYSASSPVHLFRLAGIYGPGRNPFVKIQNGTAQRIDKPGLMFGRVHVDDVVQVLQASIARPHAGRVYNVVDNIPASPREVIQHACDLLQVKPPRLVAFEDAELSEMGKSFYLTNKRVDNHRIKSELGVKLRYPGYRAGLDALFADFK</sequence>
<dbReference type="Proteomes" id="UP001157733">
    <property type="component" value="Chromosome"/>
</dbReference>
<gene>
    <name evidence="4" type="ORF">NSPWAT_0758</name>
</gene>
<keyword evidence="2" id="KW-0732">Signal</keyword>